<protein>
    <submittedName>
        <fullName evidence="2">Uncharacterized protein</fullName>
    </submittedName>
</protein>
<reference evidence="3" key="1">
    <citation type="journal article" date="2019" name="Int. J. Syst. Evol. Microbiol.">
        <title>The Global Catalogue of Microorganisms (GCM) 10K type strain sequencing project: providing services to taxonomists for standard genome sequencing and annotation.</title>
        <authorList>
            <consortium name="The Broad Institute Genomics Platform"/>
            <consortium name="The Broad Institute Genome Sequencing Center for Infectious Disease"/>
            <person name="Wu L."/>
            <person name="Ma J."/>
        </authorList>
    </citation>
    <scope>NUCLEOTIDE SEQUENCE [LARGE SCALE GENOMIC DNA]</scope>
    <source>
        <strain evidence="3">JCM 18298</strain>
    </source>
</reference>
<dbReference type="Proteomes" id="UP001500603">
    <property type="component" value="Unassembled WGS sequence"/>
</dbReference>
<accession>A0ABP9KNG1</accession>
<keyword evidence="3" id="KW-1185">Reference proteome</keyword>
<dbReference type="EMBL" id="BAABJM010000005">
    <property type="protein sequence ID" value="GAA5062378.1"/>
    <property type="molecule type" value="Genomic_DNA"/>
</dbReference>
<evidence type="ECO:0000256" key="1">
    <source>
        <dbReference type="SAM" id="MobiDB-lite"/>
    </source>
</evidence>
<feature type="region of interest" description="Disordered" evidence="1">
    <location>
        <begin position="81"/>
        <end position="111"/>
    </location>
</feature>
<gene>
    <name evidence="2" type="ORF">GCM10023318_45980</name>
</gene>
<organism evidence="2 3">
    <name type="scientific">Nocardia callitridis</name>
    <dbReference type="NCBI Taxonomy" id="648753"/>
    <lineage>
        <taxon>Bacteria</taxon>
        <taxon>Bacillati</taxon>
        <taxon>Actinomycetota</taxon>
        <taxon>Actinomycetes</taxon>
        <taxon>Mycobacteriales</taxon>
        <taxon>Nocardiaceae</taxon>
        <taxon>Nocardia</taxon>
    </lineage>
</organism>
<sequence length="111" mass="11486">MCQCEAGTDAKNNKPLIDALNSGLDAVNAGCVPGRPDRAIDPIDTQTITEGRGTQSVEPGQLEAARAFGFGYRQAMTLVTPTAKGKPGGSPHDVNAVDLLTASPRGQPRIA</sequence>
<evidence type="ECO:0000313" key="3">
    <source>
        <dbReference type="Proteomes" id="UP001500603"/>
    </source>
</evidence>
<proteinExistence type="predicted"/>
<comment type="caution">
    <text evidence="2">The sequence shown here is derived from an EMBL/GenBank/DDBJ whole genome shotgun (WGS) entry which is preliminary data.</text>
</comment>
<name>A0ABP9KNG1_9NOCA</name>
<evidence type="ECO:0000313" key="2">
    <source>
        <dbReference type="EMBL" id="GAA5062378.1"/>
    </source>
</evidence>
<dbReference type="RefSeq" id="WP_345497804.1">
    <property type="nucleotide sequence ID" value="NZ_BAABJM010000005.1"/>
</dbReference>